<dbReference type="EMBL" id="QNSB01000005">
    <property type="protein sequence ID" value="RBP71443.1"/>
    <property type="molecule type" value="Genomic_DNA"/>
</dbReference>
<protein>
    <submittedName>
        <fullName evidence="2">Resolvase-like protein</fullName>
    </submittedName>
</protein>
<dbReference type="SUPFAM" id="SSF53041">
    <property type="entry name" value="Resolvase-like"/>
    <property type="match status" value="1"/>
</dbReference>
<dbReference type="SMART" id="SM00857">
    <property type="entry name" value="Resolvase"/>
    <property type="match status" value="1"/>
</dbReference>
<comment type="caution">
    <text evidence="2">The sequence shown here is derived from an EMBL/GenBank/DDBJ whole genome shotgun (WGS) entry which is preliminary data.</text>
</comment>
<dbReference type="InterPro" id="IPR006119">
    <property type="entry name" value="Resolv_N"/>
</dbReference>
<dbReference type="Pfam" id="PF00239">
    <property type="entry name" value="Resolvase"/>
    <property type="match status" value="1"/>
</dbReference>
<dbReference type="GO" id="GO:0000150">
    <property type="term" value="F:DNA strand exchange activity"/>
    <property type="evidence" value="ECO:0007669"/>
    <property type="project" value="InterPro"/>
</dbReference>
<sequence length="125" mass="13776">MKTVLFRRSETENPTWLDDQEADCRRYAAEHDLTVTDTFFDIGRTGVGLDAVIDAADHDDVGVVIVTDLARLGSRITDQFAVVQRLHDAGVDIHVTKECATNGTYDSLLLGAMQVYAKVNHPKDG</sequence>
<dbReference type="CDD" id="cd00338">
    <property type="entry name" value="Ser_Recombinase"/>
    <property type="match status" value="1"/>
</dbReference>
<dbReference type="Proteomes" id="UP000253509">
    <property type="component" value="Unassembled WGS sequence"/>
</dbReference>
<dbReference type="InterPro" id="IPR036162">
    <property type="entry name" value="Resolvase-like_N_sf"/>
</dbReference>
<dbReference type="GO" id="GO:0003677">
    <property type="term" value="F:DNA binding"/>
    <property type="evidence" value="ECO:0007669"/>
    <property type="project" value="InterPro"/>
</dbReference>
<proteinExistence type="predicted"/>
<feature type="domain" description="Resolvase/invertase-type recombinase catalytic" evidence="1">
    <location>
        <begin position="3"/>
        <end position="121"/>
    </location>
</feature>
<keyword evidence="3" id="KW-1185">Reference proteome</keyword>
<dbReference type="Gene3D" id="3.40.50.1390">
    <property type="entry name" value="Resolvase, N-terminal catalytic domain"/>
    <property type="match status" value="1"/>
</dbReference>
<organism evidence="2 3">
    <name type="scientific">Brevibacterium celere</name>
    <dbReference type="NCBI Taxonomy" id="225845"/>
    <lineage>
        <taxon>Bacteria</taxon>
        <taxon>Bacillati</taxon>
        <taxon>Actinomycetota</taxon>
        <taxon>Actinomycetes</taxon>
        <taxon>Micrococcales</taxon>
        <taxon>Brevibacteriaceae</taxon>
        <taxon>Brevibacterium</taxon>
    </lineage>
</organism>
<dbReference type="AlphaFoldDB" id="A0A366IHW3"/>
<accession>A0A366IHW3</accession>
<reference evidence="2 3" key="1">
    <citation type="submission" date="2018-06" db="EMBL/GenBank/DDBJ databases">
        <title>Freshwater and sediment microbial communities from various areas in North America, analyzing microbe dynamics in response to fracking.</title>
        <authorList>
            <person name="Lamendella R."/>
        </authorList>
    </citation>
    <scope>NUCLEOTIDE SEQUENCE [LARGE SCALE GENOMIC DNA]</scope>
    <source>
        <strain evidence="2 3">3b_TX</strain>
    </source>
</reference>
<evidence type="ECO:0000259" key="1">
    <source>
        <dbReference type="SMART" id="SM00857"/>
    </source>
</evidence>
<evidence type="ECO:0000313" key="3">
    <source>
        <dbReference type="Proteomes" id="UP000253509"/>
    </source>
</evidence>
<gene>
    <name evidence="2" type="ORF">DFO65_10542</name>
</gene>
<dbReference type="RefSeq" id="WP_113903965.1">
    <property type="nucleotide sequence ID" value="NZ_QNSB01000005.1"/>
</dbReference>
<evidence type="ECO:0000313" key="2">
    <source>
        <dbReference type="EMBL" id="RBP71443.1"/>
    </source>
</evidence>
<name>A0A366IHW3_9MICO</name>